<dbReference type="GO" id="GO:0008234">
    <property type="term" value="F:cysteine-type peptidase activity"/>
    <property type="evidence" value="ECO:0007669"/>
    <property type="project" value="UniProtKB-KW"/>
</dbReference>
<evidence type="ECO:0000256" key="4">
    <source>
        <dbReference type="ARBA" id="ARBA00022807"/>
    </source>
</evidence>
<keyword evidence="4" id="KW-0788">Thiol protease</keyword>
<dbReference type="Proteomes" id="UP000199766">
    <property type="component" value="Unassembled WGS sequence"/>
</dbReference>
<dbReference type="PROSITE" id="PS51935">
    <property type="entry name" value="NLPC_P60"/>
    <property type="match status" value="1"/>
</dbReference>
<dbReference type="GO" id="GO:0006508">
    <property type="term" value="P:proteolysis"/>
    <property type="evidence" value="ECO:0007669"/>
    <property type="project" value="UniProtKB-KW"/>
</dbReference>
<dbReference type="STRING" id="180197.SAMN02982919_00134"/>
<keyword evidence="2" id="KW-0645">Protease</keyword>
<evidence type="ECO:0000256" key="3">
    <source>
        <dbReference type="ARBA" id="ARBA00022801"/>
    </source>
</evidence>
<dbReference type="PANTHER" id="PTHR47053:SF1">
    <property type="entry name" value="MUREIN DD-ENDOPEPTIDASE MEPH-RELATED"/>
    <property type="match status" value="1"/>
</dbReference>
<reference evidence="7 8" key="1">
    <citation type="submission" date="2016-10" db="EMBL/GenBank/DDBJ databases">
        <authorList>
            <person name="de Groot N.N."/>
        </authorList>
    </citation>
    <scope>NUCLEOTIDE SEQUENCE [LARGE SCALE GENOMIC DNA]</scope>
    <source>
        <strain evidence="7 8">ATCC 35958</strain>
    </source>
</reference>
<keyword evidence="3 7" id="KW-0378">Hydrolase</keyword>
<dbReference type="RefSeq" id="WP_091451201.1">
    <property type="nucleotide sequence ID" value="NZ_FOGD01000001.1"/>
</dbReference>
<keyword evidence="8" id="KW-1185">Reference proteome</keyword>
<name>A0A1H9DVE9_9BURK</name>
<proteinExistence type="inferred from homology"/>
<dbReference type="OrthoDB" id="9807055at2"/>
<accession>A0A1H9DVE9</accession>
<dbReference type="InterPro" id="IPR051202">
    <property type="entry name" value="Peptidase_C40"/>
</dbReference>
<gene>
    <name evidence="7" type="ORF">SAMN02982919_00134</name>
</gene>
<comment type="similarity">
    <text evidence="1">Belongs to the peptidase C40 family.</text>
</comment>
<sequence length="206" mass="22433">MSKWFCILLIACASAHAAPGAAPADDAVQVLNDKSLLNQIVELQHNVAEKAQSKLSAVGQNVSQTAYQVADSTAELVISSMGFLGLPYRRGGSSVETGFDCSGFVRAMYQETVGMLLPRRARDQAASTQVIDKKELKPGDLVFFNTMRRAFSHVGIYVGDGKFIHSPRSGSEVRVENMRESYWLKRFDGARRVAGTDAAATPPKNY</sequence>
<feature type="chain" id="PRO_5011611449" evidence="5">
    <location>
        <begin position="18"/>
        <end position="206"/>
    </location>
</feature>
<organism evidence="7 8">
    <name type="scientific">Giesbergeria anulus</name>
    <dbReference type="NCBI Taxonomy" id="180197"/>
    <lineage>
        <taxon>Bacteria</taxon>
        <taxon>Pseudomonadati</taxon>
        <taxon>Pseudomonadota</taxon>
        <taxon>Betaproteobacteria</taxon>
        <taxon>Burkholderiales</taxon>
        <taxon>Comamonadaceae</taxon>
        <taxon>Giesbergeria</taxon>
    </lineage>
</organism>
<dbReference type="EMBL" id="FOGD01000001">
    <property type="protein sequence ID" value="SEQ17386.1"/>
    <property type="molecule type" value="Genomic_DNA"/>
</dbReference>
<evidence type="ECO:0000313" key="8">
    <source>
        <dbReference type="Proteomes" id="UP000199766"/>
    </source>
</evidence>
<evidence type="ECO:0000259" key="6">
    <source>
        <dbReference type="PROSITE" id="PS51935"/>
    </source>
</evidence>
<evidence type="ECO:0000313" key="7">
    <source>
        <dbReference type="EMBL" id="SEQ17386.1"/>
    </source>
</evidence>
<feature type="domain" description="NlpC/P60" evidence="6">
    <location>
        <begin position="70"/>
        <end position="194"/>
    </location>
</feature>
<feature type="signal peptide" evidence="5">
    <location>
        <begin position="1"/>
        <end position="17"/>
    </location>
</feature>
<evidence type="ECO:0000256" key="5">
    <source>
        <dbReference type="SAM" id="SignalP"/>
    </source>
</evidence>
<dbReference type="Gene3D" id="3.90.1720.10">
    <property type="entry name" value="endopeptidase domain like (from Nostoc punctiforme)"/>
    <property type="match status" value="1"/>
</dbReference>
<dbReference type="SUPFAM" id="SSF54001">
    <property type="entry name" value="Cysteine proteinases"/>
    <property type="match status" value="1"/>
</dbReference>
<dbReference type="Pfam" id="PF00877">
    <property type="entry name" value="NLPC_P60"/>
    <property type="match status" value="1"/>
</dbReference>
<dbReference type="AlphaFoldDB" id="A0A1H9DVE9"/>
<evidence type="ECO:0000256" key="2">
    <source>
        <dbReference type="ARBA" id="ARBA00022670"/>
    </source>
</evidence>
<evidence type="ECO:0000256" key="1">
    <source>
        <dbReference type="ARBA" id="ARBA00007074"/>
    </source>
</evidence>
<dbReference type="InterPro" id="IPR038765">
    <property type="entry name" value="Papain-like_cys_pep_sf"/>
</dbReference>
<dbReference type="PANTHER" id="PTHR47053">
    <property type="entry name" value="MUREIN DD-ENDOPEPTIDASE MEPH-RELATED"/>
    <property type="match status" value="1"/>
</dbReference>
<dbReference type="InterPro" id="IPR000064">
    <property type="entry name" value="NLP_P60_dom"/>
</dbReference>
<keyword evidence="5" id="KW-0732">Signal</keyword>
<protein>
    <submittedName>
        <fullName evidence="7">Cell wall-associated hydrolase, NlpC family</fullName>
    </submittedName>
</protein>